<proteinExistence type="predicted"/>
<evidence type="ECO:0000313" key="2">
    <source>
        <dbReference type="Proteomes" id="UP001480082"/>
    </source>
</evidence>
<gene>
    <name evidence="1" type="ORF">NKI81_24755</name>
</gene>
<reference evidence="1 2" key="1">
    <citation type="journal article" date="2024" name="Proc. Natl. Acad. Sci. U.S.A.">
        <title>The evolutionary genomics of adaptation to stress in wild rhizobium bacteria.</title>
        <authorList>
            <person name="Kehlet-Delgado H."/>
            <person name="Montoya A.P."/>
            <person name="Jensen K.T."/>
            <person name="Wendlandt C.E."/>
            <person name="Dexheimer C."/>
            <person name="Roberts M."/>
            <person name="Torres Martinez L."/>
            <person name="Friesen M.L."/>
            <person name="Griffitts J.S."/>
            <person name="Porter S.S."/>
        </authorList>
    </citation>
    <scope>NUCLEOTIDE SEQUENCE [LARGE SCALE GENOMIC DNA]</scope>
    <source>
        <strain evidence="1 2">M0468</strain>
    </source>
</reference>
<evidence type="ECO:0000313" key="1">
    <source>
        <dbReference type="EMBL" id="MER9287121.1"/>
    </source>
</evidence>
<feature type="non-terminal residue" evidence="1">
    <location>
        <position position="1"/>
    </location>
</feature>
<dbReference type="Proteomes" id="UP001480082">
    <property type="component" value="Unassembled WGS sequence"/>
</dbReference>
<keyword evidence="2" id="KW-1185">Reference proteome</keyword>
<sequence>ADAAGQKTQILSPQPINNGPPGSNLAGRFAFHSIDAPKLSSPQTARPHTARHKPQTNAQNQRQAQCRQTILSLAQSVRSGAPQPNAK</sequence>
<comment type="caution">
    <text evidence="1">The sequence shown here is derived from an EMBL/GenBank/DDBJ whole genome shotgun (WGS) entry which is preliminary data.</text>
</comment>
<dbReference type="EMBL" id="JAMYRI010000018">
    <property type="protein sequence ID" value="MER9287121.1"/>
    <property type="molecule type" value="Genomic_DNA"/>
</dbReference>
<accession>A0ACC6T5F3</accession>
<organism evidence="1 2">
    <name type="scientific">Mesorhizobium australicum</name>
    <dbReference type="NCBI Taxonomy" id="536018"/>
    <lineage>
        <taxon>Bacteria</taxon>
        <taxon>Pseudomonadati</taxon>
        <taxon>Pseudomonadota</taxon>
        <taxon>Alphaproteobacteria</taxon>
        <taxon>Hyphomicrobiales</taxon>
        <taxon>Phyllobacteriaceae</taxon>
        <taxon>Mesorhizobium</taxon>
    </lineage>
</organism>
<protein>
    <submittedName>
        <fullName evidence="1">Uncharacterized protein</fullName>
    </submittedName>
</protein>
<name>A0ACC6T5F3_9HYPH</name>